<evidence type="ECO:0000313" key="3">
    <source>
        <dbReference type="Proteomes" id="UP000653099"/>
    </source>
</evidence>
<gene>
    <name evidence="2" type="ORF">GCM10008995_02040</name>
</gene>
<dbReference type="SUPFAM" id="SSF46785">
    <property type="entry name" value="Winged helix' DNA-binding domain"/>
    <property type="match status" value="1"/>
</dbReference>
<evidence type="ECO:0000313" key="2">
    <source>
        <dbReference type="EMBL" id="GGI95550.1"/>
    </source>
</evidence>
<name>A0A830EJN1_9EURY</name>
<feature type="region of interest" description="Disordered" evidence="1">
    <location>
        <begin position="1"/>
        <end position="30"/>
    </location>
</feature>
<dbReference type="AlphaFoldDB" id="A0A830EJN1"/>
<evidence type="ECO:0000256" key="1">
    <source>
        <dbReference type="SAM" id="MobiDB-lite"/>
    </source>
</evidence>
<dbReference type="EMBL" id="BMOC01000001">
    <property type="protein sequence ID" value="GGI95550.1"/>
    <property type="molecule type" value="Genomic_DNA"/>
</dbReference>
<reference evidence="2" key="2">
    <citation type="submission" date="2020-09" db="EMBL/GenBank/DDBJ databases">
        <authorList>
            <person name="Sun Q."/>
            <person name="Ohkuma M."/>
        </authorList>
    </citation>
    <scope>NUCLEOTIDE SEQUENCE</scope>
    <source>
        <strain evidence="2">JCM 14359</strain>
    </source>
</reference>
<protein>
    <recommendedName>
        <fullName evidence="4">ArsR family transcriptional regulator</fullName>
    </recommendedName>
</protein>
<dbReference type="InterPro" id="IPR036388">
    <property type="entry name" value="WH-like_DNA-bd_sf"/>
</dbReference>
<proteinExistence type="predicted"/>
<keyword evidence="3" id="KW-1185">Reference proteome</keyword>
<dbReference type="InterPro" id="IPR036390">
    <property type="entry name" value="WH_DNA-bd_sf"/>
</dbReference>
<evidence type="ECO:0008006" key="4">
    <source>
        <dbReference type="Google" id="ProtNLM"/>
    </source>
</evidence>
<organism evidence="2 3">
    <name type="scientific">Halobellus salinus</name>
    <dbReference type="NCBI Taxonomy" id="931585"/>
    <lineage>
        <taxon>Archaea</taxon>
        <taxon>Methanobacteriati</taxon>
        <taxon>Methanobacteriota</taxon>
        <taxon>Stenosarchaea group</taxon>
        <taxon>Halobacteria</taxon>
        <taxon>Halobacteriales</taxon>
        <taxon>Haloferacaceae</taxon>
        <taxon>Halobellus</taxon>
    </lineage>
</organism>
<comment type="caution">
    <text evidence="2">The sequence shown here is derived from an EMBL/GenBank/DDBJ whole genome shotgun (WGS) entry which is preliminary data.</text>
</comment>
<sequence length="96" mass="10793">MESQHRSLGLITTGLNQRMMPDRDEETGQYTGEYSTEEFLDAIRNEDGPVGTGDIAARVGCAHDTAYKRLREMSDRGLVSSRKVGNTLLWMEEPQD</sequence>
<dbReference type="Proteomes" id="UP000653099">
    <property type="component" value="Unassembled WGS sequence"/>
</dbReference>
<dbReference type="Gene3D" id="1.10.10.10">
    <property type="entry name" value="Winged helix-like DNA-binding domain superfamily/Winged helix DNA-binding domain"/>
    <property type="match status" value="1"/>
</dbReference>
<reference evidence="2" key="1">
    <citation type="journal article" date="2014" name="Int. J. Syst. Evol. Microbiol.">
        <title>Complete genome sequence of Corynebacterium casei LMG S-19264T (=DSM 44701T), isolated from a smear-ripened cheese.</title>
        <authorList>
            <consortium name="US DOE Joint Genome Institute (JGI-PGF)"/>
            <person name="Walter F."/>
            <person name="Albersmeier A."/>
            <person name="Kalinowski J."/>
            <person name="Ruckert C."/>
        </authorList>
    </citation>
    <scope>NUCLEOTIDE SEQUENCE</scope>
    <source>
        <strain evidence="2">JCM 14359</strain>
    </source>
</reference>
<accession>A0A830EJN1</accession>